<dbReference type="EMBL" id="BAABME010002762">
    <property type="protein sequence ID" value="GAA0155978.1"/>
    <property type="molecule type" value="Genomic_DNA"/>
</dbReference>
<organism evidence="1 2">
    <name type="scientific">Lithospermum erythrorhizon</name>
    <name type="common">Purple gromwell</name>
    <name type="synonym">Lithospermum officinale var. erythrorhizon</name>
    <dbReference type="NCBI Taxonomy" id="34254"/>
    <lineage>
        <taxon>Eukaryota</taxon>
        <taxon>Viridiplantae</taxon>
        <taxon>Streptophyta</taxon>
        <taxon>Embryophyta</taxon>
        <taxon>Tracheophyta</taxon>
        <taxon>Spermatophyta</taxon>
        <taxon>Magnoliopsida</taxon>
        <taxon>eudicotyledons</taxon>
        <taxon>Gunneridae</taxon>
        <taxon>Pentapetalae</taxon>
        <taxon>asterids</taxon>
        <taxon>lamiids</taxon>
        <taxon>Boraginales</taxon>
        <taxon>Boraginaceae</taxon>
        <taxon>Boraginoideae</taxon>
        <taxon>Lithospermeae</taxon>
        <taxon>Lithospermum</taxon>
    </lineage>
</organism>
<name>A0AAV3PXH2_LITER</name>
<evidence type="ECO:0000313" key="1">
    <source>
        <dbReference type="EMBL" id="GAA0155978.1"/>
    </source>
</evidence>
<gene>
    <name evidence="1" type="ORF">LIER_13582</name>
</gene>
<dbReference type="AlphaFoldDB" id="A0AAV3PXH2"/>
<protein>
    <submittedName>
        <fullName evidence="1">Uncharacterized protein</fullName>
    </submittedName>
</protein>
<reference evidence="1 2" key="1">
    <citation type="submission" date="2024-01" db="EMBL/GenBank/DDBJ databases">
        <title>The complete chloroplast genome sequence of Lithospermum erythrorhizon: insights into the phylogenetic relationship among Boraginaceae species and the maternal lineages of purple gromwells.</title>
        <authorList>
            <person name="Okada T."/>
            <person name="Watanabe K."/>
        </authorList>
    </citation>
    <scope>NUCLEOTIDE SEQUENCE [LARGE SCALE GENOMIC DNA]</scope>
</reference>
<sequence length="223" mass="24483">MATKLVNTIPMVYEAKKHAFGSAPINVDKHTVGSSDVSLVTRLSGMQCQNLLNLLGNFETVYTNRLTGKFLTISWIIDNDASNHVTGHISVLTHIIDLPPYPIGLPIDLLNEKFPYAIKSGRVQLSSGFILNDILYLYDLDSHVYFVSRDVVFYENKFPYASSDIVVTSKHSSIMPVIVDCASEYTESDSGGDVVEVIEPTNGIAGPPVEPLAEQSVPMSFVE</sequence>
<dbReference type="Proteomes" id="UP001454036">
    <property type="component" value="Unassembled WGS sequence"/>
</dbReference>
<keyword evidence="2" id="KW-1185">Reference proteome</keyword>
<accession>A0AAV3PXH2</accession>
<comment type="caution">
    <text evidence="1">The sequence shown here is derived from an EMBL/GenBank/DDBJ whole genome shotgun (WGS) entry which is preliminary data.</text>
</comment>
<proteinExistence type="predicted"/>
<evidence type="ECO:0000313" key="2">
    <source>
        <dbReference type="Proteomes" id="UP001454036"/>
    </source>
</evidence>